<dbReference type="RefSeq" id="WP_083093449.1">
    <property type="nucleotide sequence ID" value="NZ_LXWF01000043.1"/>
</dbReference>
<evidence type="ECO:0000313" key="3">
    <source>
        <dbReference type="Proteomes" id="UP000192359"/>
    </source>
</evidence>
<dbReference type="Proteomes" id="UP000192359">
    <property type="component" value="Unassembled WGS sequence"/>
</dbReference>
<feature type="transmembrane region" description="Helical" evidence="1">
    <location>
        <begin position="124"/>
        <end position="152"/>
    </location>
</feature>
<feature type="transmembrane region" description="Helical" evidence="1">
    <location>
        <begin position="164"/>
        <end position="187"/>
    </location>
</feature>
<evidence type="ECO:0008006" key="4">
    <source>
        <dbReference type="Google" id="ProtNLM"/>
    </source>
</evidence>
<feature type="transmembrane region" description="Helical" evidence="1">
    <location>
        <begin position="41"/>
        <end position="64"/>
    </location>
</feature>
<dbReference type="InterPro" id="IPR021315">
    <property type="entry name" value="Gap/Sap"/>
</dbReference>
<protein>
    <recommendedName>
        <fullName evidence="4">GAP family protein</fullName>
    </recommendedName>
</protein>
<sequence length="232" mass="25292">MTNYFSLFGLALIDSLSLGTLVIPIVLLLKWGRVRVLPYGTYLATISVSYLLIGVALFFGMRWVIEAFSQVATTVWFSWITLVLGVALFIFGVFSPNPVKKTADEIMDARASQTNLTARKGTSLLGVMSLAVGAAVLETATMLPYLAAIGIIQSLEVSFGAQLVVLALYCLVMVAPAALIGCCARMWGDRAFEKIFKIMPRLEYEAKVTILWVAAIVGVWLAVNAVNRLDLF</sequence>
<reference evidence="2 3" key="1">
    <citation type="submission" date="2016-05" db="EMBL/GenBank/DDBJ databases">
        <title>Draft genome sequence of a porcine commensal Rothia nasimurium.</title>
        <authorList>
            <person name="Gaiser R.A."/>
            <person name="Van Baarlen P."/>
            <person name="Wells J.M."/>
        </authorList>
    </citation>
    <scope>NUCLEOTIDE SEQUENCE [LARGE SCALE GENOMIC DNA]</scope>
    <source>
        <strain evidence="2 3">PT-32</strain>
    </source>
</reference>
<comment type="caution">
    <text evidence="2">The sequence shown here is derived from an EMBL/GenBank/DDBJ whole genome shotgun (WGS) entry which is preliminary data.</text>
</comment>
<organism evidence="2 3">
    <name type="scientific">Rothia nasimurium</name>
    <dbReference type="NCBI Taxonomy" id="85336"/>
    <lineage>
        <taxon>Bacteria</taxon>
        <taxon>Bacillati</taxon>
        <taxon>Actinomycetota</taxon>
        <taxon>Actinomycetes</taxon>
        <taxon>Micrococcales</taxon>
        <taxon>Micrococcaceae</taxon>
        <taxon>Rothia</taxon>
    </lineage>
</organism>
<dbReference type="EMBL" id="LXWF01000043">
    <property type="protein sequence ID" value="ORC15515.1"/>
    <property type="molecule type" value="Genomic_DNA"/>
</dbReference>
<evidence type="ECO:0000256" key="1">
    <source>
        <dbReference type="SAM" id="Phobius"/>
    </source>
</evidence>
<keyword evidence="1" id="KW-1133">Transmembrane helix</keyword>
<feature type="transmembrane region" description="Helical" evidence="1">
    <location>
        <begin position="76"/>
        <end position="94"/>
    </location>
</feature>
<keyword evidence="1" id="KW-0812">Transmembrane</keyword>
<dbReference type="AlphaFoldDB" id="A0A1Y1RM65"/>
<dbReference type="Pfam" id="PF11139">
    <property type="entry name" value="SfLAP"/>
    <property type="match status" value="1"/>
</dbReference>
<dbReference type="OrthoDB" id="7062264at2"/>
<name>A0A1Y1RM65_9MICC</name>
<proteinExistence type="predicted"/>
<feature type="transmembrane region" description="Helical" evidence="1">
    <location>
        <begin position="208"/>
        <end position="226"/>
    </location>
</feature>
<evidence type="ECO:0000313" key="2">
    <source>
        <dbReference type="EMBL" id="ORC15515.1"/>
    </source>
</evidence>
<keyword evidence="1" id="KW-0472">Membrane</keyword>
<accession>A0A1Y1RM65</accession>
<feature type="transmembrane region" description="Helical" evidence="1">
    <location>
        <begin position="6"/>
        <end position="29"/>
    </location>
</feature>
<gene>
    <name evidence="2" type="ORF">A7979_07215</name>
</gene>
<keyword evidence="3" id="KW-1185">Reference proteome</keyword>